<name>A0ABU6RPC5_9FABA</name>
<evidence type="ECO:0000313" key="2">
    <source>
        <dbReference type="Proteomes" id="UP001341840"/>
    </source>
</evidence>
<sequence>MGRVGKTTLAKGLWLWMSSARSYLIRGQLTNERRTVEAEMNGFSRIVFKVRDMGRQIVQNQSIVDYGLCSRLFDRHEILGVSRIRRLLL</sequence>
<reference evidence="1 2" key="1">
    <citation type="journal article" date="2023" name="Plants (Basel)">
        <title>Bridging the Gap: Combining Genomics and Transcriptomics Approaches to Understand Stylosanthes scabra, an Orphan Legume from the Brazilian Caatinga.</title>
        <authorList>
            <person name="Ferreira-Neto J.R.C."/>
            <person name="da Silva M.D."/>
            <person name="Binneck E."/>
            <person name="de Melo N.F."/>
            <person name="da Silva R.H."/>
            <person name="de Melo A.L.T.M."/>
            <person name="Pandolfi V."/>
            <person name="Bustamante F.O."/>
            <person name="Brasileiro-Vidal A.C."/>
            <person name="Benko-Iseppon A.M."/>
        </authorList>
    </citation>
    <scope>NUCLEOTIDE SEQUENCE [LARGE SCALE GENOMIC DNA]</scope>
    <source>
        <tissue evidence="1">Leaves</tissue>
    </source>
</reference>
<gene>
    <name evidence="1" type="ORF">PIB30_073676</name>
</gene>
<evidence type="ECO:0000313" key="1">
    <source>
        <dbReference type="EMBL" id="MED6125966.1"/>
    </source>
</evidence>
<dbReference type="EMBL" id="JASCZI010031107">
    <property type="protein sequence ID" value="MED6125966.1"/>
    <property type="molecule type" value="Genomic_DNA"/>
</dbReference>
<comment type="caution">
    <text evidence="1">The sequence shown here is derived from an EMBL/GenBank/DDBJ whole genome shotgun (WGS) entry which is preliminary data.</text>
</comment>
<dbReference type="Proteomes" id="UP001341840">
    <property type="component" value="Unassembled WGS sequence"/>
</dbReference>
<protein>
    <submittedName>
        <fullName evidence="1">Uncharacterized protein</fullName>
    </submittedName>
</protein>
<accession>A0ABU6RPC5</accession>
<organism evidence="1 2">
    <name type="scientific">Stylosanthes scabra</name>
    <dbReference type="NCBI Taxonomy" id="79078"/>
    <lineage>
        <taxon>Eukaryota</taxon>
        <taxon>Viridiplantae</taxon>
        <taxon>Streptophyta</taxon>
        <taxon>Embryophyta</taxon>
        <taxon>Tracheophyta</taxon>
        <taxon>Spermatophyta</taxon>
        <taxon>Magnoliopsida</taxon>
        <taxon>eudicotyledons</taxon>
        <taxon>Gunneridae</taxon>
        <taxon>Pentapetalae</taxon>
        <taxon>rosids</taxon>
        <taxon>fabids</taxon>
        <taxon>Fabales</taxon>
        <taxon>Fabaceae</taxon>
        <taxon>Papilionoideae</taxon>
        <taxon>50 kb inversion clade</taxon>
        <taxon>dalbergioids sensu lato</taxon>
        <taxon>Dalbergieae</taxon>
        <taxon>Pterocarpus clade</taxon>
        <taxon>Stylosanthes</taxon>
    </lineage>
</organism>
<keyword evidence="2" id="KW-1185">Reference proteome</keyword>
<proteinExistence type="predicted"/>